<dbReference type="CDD" id="cd18787">
    <property type="entry name" value="SF2_C_DEAD"/>
    <property type="match status" value="1"/>
</dbReference>
<dbReference type="Pfam" id="PF00271">
    <property type="entry name" value="Helicase_C"/>
    <property type="match status" value="1"/>
</dbReference>
<sequence>MAAVLQRIEKHGIPSITSFLRVQCMARIARRVIEKNSFKQNTTRKNSSRQDGTKQFQKQKSSKKMLTKTTTPAINTGKVKQDRTAAVDSDPAASVSSGPREFTIEATTKNPAFIPDNNMDFKQRVSSFESLGLRHDVLKALDAMNITQPTVIQMVTVPSILQRKHVMSAAQTGSGKTIAYLAPVVHHLREDEERHGIVARLQRPRACVVVPGRELAIQVLKVAKSFCHHARFRSIGLIGGLKQKFAREGLKKPVDLIVATPGTLLKYRQKDRLFFSDLAYLVIDEADTMFDSSFKSLTMEILHTVHVRESKPPPPNHLPIATQVTIVGATLPDDLIVSTLADIVPGITKCTSGLHRVLPHIQHRFIKMNQKDKAEKLVKLLQKDSRQGCRTMVFCNSTSSCDWLGHHLHKCGTKFIRLHGNIPPQIRCERFEEFQNHVADILICTDIASRGLDTSDVTHVINFDFPNSVVDYIHRVGRTGRVTNASHQVTCRATSFVTHNRDARMARAIEMAAKKSESLSLSESKNRPADGTRTQVMRKKKMALSHGTFNNLY</sequence>
<keyword evidence="4" id="KW-0347">Helicase</keyword>
<accession>A0A6P8IAB9</accession>
<dbReference type="InterPro" id="IPR001650">
    <property type="entry name" value="Helicase_C-like"/>
</dbReference>
<feature type="domain" description="DEAD-box RNA helicase Q" evidence="10">
    <location>
        <begin position="126"/>
        <end position="154"/>
    </location>
</feature>
<dbReference type="KEGG" id="aten:116299588"/>
<dbReference type="PROSITE" id="PS51194">
    <property type="entry name" value="HELICASE_CTER"/>
    <property type="match status" value="1"/>
</dbReference>
<dbReference type="InParanoid" id="A0A6P8IAB9"/>
<dbReference type="GO" id="GO:0003676">
    <property type="term" value="F:nucleic acid binding"/>
    <property type="evidence" value="ECO:0007669"/>
    <property type="project" value="InterPro"/>
</dbReference>
<keyword evidence="5" id="KW-0067">ATP-binding</keyword>
<evidence type="ECO:0000256" key="6">
    <source>
        <dbReference type="PROSITE-ProRule" id="PRU00552"/>
    </source>
</evidence>
<dbReference type="InterPro" id="IPR014001">
    <property type="entry name" value="Helicase_ATP-bd"/>
</dbReference>
<proteinExistence type="predicted"/>
<name>A0A6P8IAB9_ACTTE</name>
<evidence type="ECO:0000259" key="8">
    <source>
        <dbReference type="PROSITE" id="PS51192"/>
    </source>
</evidence>
<dbReference type="InterPro" id="IPR044742">
    <property type="entry name" value="DEAD/DEAH_RhlB"/>
</dbReference>
<evidence type="ECO:0000259" key="10">
    <source>
        <dbReference type="PROSITE" id="PS51195"/>
    </source>
</evidence>
<dbReference type="InterPro" id="IPR027417">
    <property type="entry name" value="P-loop_NTPase"/>
</dbReference>
<dbReference type="FunCoup" id="A0A6P8IAB9">
    <property type="interactions" value="1533"/>
</dbReference>
<dbReference type="SMART" id="SM00487">
    <property type="entry name" value="DEXDc"/>
    <property type="match status" value="1"/>
</dbReference>
<reference evidence="12" key="1">
    <citation type="submission" date="2025-08" db="UniProtKB">
        <authorList>
            <consortium name="RefSeq"/>
        </authorList>
    </citation>
    <scope>IDENTIFICATION</scope>
    <source>
        <tissue evidence="12">Tentacle</tissue>
    </source>
</reference>
<dbReference type="GO" id="GO:0005524">
    <property type="term" value="F:ATP binding"/>
    <property type="evidence" value="ECO:0007669"/>
    <property type="project" value="UniProtKB-KW"/>
</dbReference>
<dbReference type="AlphaFoldDB" id="A0A6P8IAB9"/>
<feature type="region of interest" description="Disordered" evidence="7">
    <location>
        <begin position="516"/>
        <end position="541"/>
    </location>
</feature>
<evidence type="ECO:0000256" key="7">
    <source>
        <dbReference type="SAM" id="MobiDB-lite"/>
    </source>
</evidence>
<dbReference type="SMART" id="SM00490">
    <property type="entry name" value="HELICc"/>
    <property type="match status" value="1"/>
</dbReference>
<gene>
    <name evidence="12" type="primary">LOC116299588</name>
</gene>
<dbReference type="GeneID" id="116299588"/>
<dbReference type="GO" id="GO:0003724">
    <property type="term" value="F:RNA helicase activity"/>
    <property type="evidence" value="ECO:0007669"/>
    <property type="project" value="UniProtKB-EC"/>
</dbReference>
<evidence type="ECO:0000256" key="3">
    <source>
        <dbReference type="ARBA" id="ARBA00022801"/>
    </source>
</evidence>
<dbReference type="PROSITE" id="PS51192">
    <property type="entry name" value="HELICASE_ATP_BIND_1"/>
    <property type="match status" value="1"/>
</dbReference>
<feature type="domain" description="Helicase C-terminal" evidence="9">
    <location>
        <begin position="373"/>
        <end position="527"/>
    </location>
</feature>
<dbReference type="InterPro" id="IPR011545">
    <property type="entry name" value="DEAD/DEAH_box_helicase_dom"/>
</dbReference>
<feature type="region of interest" description="Disordered" evidence="7">
    <location>
        <begin position="37"/>
        <end position="99"/>
    </location>
</feature>
<dbReference type="EC" id="3.6.4.13" evidence="1"/>
<protein>
    <recommendedName>
        <fullName evidence="1">RNA helicase</fullName>
        <ecNumber evidence="1">3.6.4.13</ecNumber>
    </recommendedName>
</protein>
<evidence type="ECO:0000313" key="11">
    <source>
        <dbReference type="Proteomes" id="UP000515163"/>
    </source>
</evidence>
<dbReference type="OrthoDB" id="10256233at2759"/>
<feature type="short sequence motif" description="Q motif" evidence="6">
    <location>
        <begin position="126"/>
        <end position="154"/>
    </location>
</feature>
<evidence type="ECO:0000313" key="12">
    <source>
        <dbReference type="RefSeq" id="XP_031564121.1"/>
    </source>
</evidence>
<dbReference type="RefSeq" id="XP_031564121.1">
    <property type="nucleotide sequence ID" value="XM_031708261.1"/>
</dbReference>
<dbReference type="Proteomes" id="UP000515163">
    <property type="component" value="Unplaced"/>
</dbReference>
<dbReference type="PANTHER" id="PTHR47960">
    <property type="entry name" value="DEAD-BOX ATP-DEPENDENT RNA HELICASE 50"/>
    <property type="match status" value="1"/>
</dbReference>
<dbReference type="PROSITE" id="PS51195">
    <property type="entry name" value="Q_MOTIF"/>
    <property type="match status" value="1"/>
</dbReference>
<feature type="domain" description="Helicase ATP-binding" evidence="8">
    <location>
        <begin position="157"/>
        <end position="344"/>
    </location>
</feature>
<dbReference type="Pfam" id="PF00270">
    <property type="entry name" value="DEAD"/>
    <property type="match status" value="1"/>
</dbReference>
<dbReference type="CDD" id="cd00268">
    <property type="entry name" value="DEADc"/>
    <property type="match status" value="1"/>
</dbReference>
<keyword evidence="11" id="KW-1185">Reference proteome</keyword>
<dbReference type="Gene3D" id="3.40.50.300">
    <property type="entry name" value="P-loop containing nucleotide triphosphate hydrolases"/>
    <property type="match status" value="2"/>
</dbReference>
<evidence type="ECO:0000256" key="5">
    <source>
        <dbReference type="ARBA" id="ARBA00022840"/>
    </source>
</evidence>
<feature type="compositionally biased region" description="Low complexity" evidence="7">
    <location>
        <begin position="86"/>
        <end position="97"/>
    </location>
</feature>
<evidence type="ECO:0000256" key="1">
    <source>
        <dbReference type="ARBA" id="ARBA00012552"/>
    </source>
</evidence>
<evidence type="ECO:0000259" key="9">
    <source>
        <dbReference type="PROSITE" id="PS51194"/>
    </source>
</evidence>
<dbReference type="GO" id="GO:0016787">
    <property type="term" value="F:hydrolase activity"/>
    <property type="evidence" value="ECO:0007669"/>
    <property type="project" value="UniProtKB-KW"/>
</dbReference>
<evidence type="ECO:0000256" key="2">
    <source>
        <dbReference type="ARBA" id="ARBA00022741"/>
    </source>
</evidence>
<evidence type="ECO:0000256" key="4">
    <source>
        <dbReference type="ARBA" id="ARBA00022806"/>
    </source>
</evidence>
<keyword evidence="2" id="KW-0547">Nucleotide-binding</keyword>
<dbReference type="SUPFAM" id="SSF52540">
    <property type="entry name" value="P-loop containing nucleoside triphosphate hydrolases"/>
    <property type="match status" value="1"/>
</dbReference>
<organism evidence="11 12">
    <name type="scientific">Actinia tenebrosa</name>
    <name type="common">Australian red waratah sea anemone</name>
    <dbReference type="NCBI Taxonomy" id="6105"/>
    <lineage>
        <taxon>Eukaryota</taxon>
        <taxon>Metazoa</taxon>
        <taxon>Cnidaria</taxon>
        <taxon>Anthozoa</taxon>
        <taxon>Hexacorallia</taxon>
        <taxon>Actiniaria</taxon>
        <taxon>Actiniidae</taxon>
        <taxon>Actinia</taxon>
    </lineage>
</organism>
<dbReference type="InterPro" id="IPR014014">
    <property type="entry name" value="RNA_helicase_DEAD_Q_motif"/>
</dbReference>
<keyword evidence="3" id="KW-0378">Hydrolase</keyword>